<organism>
    <name type="scientific">Branchiostoma floridae</name>
    <name type="common">Florida lancelet</name>
    <name type="synonym">Amphioxus</name>
    <dbReference type="NCBI Taxonomy" id="7739"/>
    <lineage>
        <taxon>Eukaryota</taxon>
        <taxon>Metazoa</taxon>
        <taxon>Chordata</taxon>
        <taxon>Cephalochordata</taxon>
        <taxon>Leptocardii</taxon>
        <taxon>Amphioxiformes</taxon>
        <taxon>Branchiostomatidae</taxon>
        <taxon>Branchiostoma</taxon>
    </lineage>
</organism>
<dbReference type="AlphaFoldDB" id="C3Y6F1"/>
<dbReference type="EMBL" id="GG666488">
    <property type="protein sequence ID" value="EEN63911.1"/>
    <property type="molecule type" value="Genomic_DNA"/>
</dbReference>
<reference evidence="2" key="1">
    <citation type="journal article" date="2008" name="Nature">
        <title>The amphioxus genome and the evolution of the chordate karyotype.</title>
        <authorList>
            <consortium name="US DOE Joint Genome Institute (JGI-PGF)"/>
            <person name="Putnam N.H."/>
            <person name="Butts T."/>
            <person name="Ferrier D.E.K."/>
            <person name="Furlong R.F."/>
            <person name="Hellsten U."/>
            <person name="Kawashima T."/>
            <person name="Robinson-Rechavi M."/>
            <person name="Shoguchi E."/>
            <person name="Terry A."/>
            <person name="Yu J.-K."/>
            <person name="Benito-Gutierrez E.L."/>
            <person name="Dubchak I."/>
            <person name="Garcia-Fernandez J."/>
            <person name="Gibson-Brown J.J."/>
            <person name="Grigoriev I.V."/>
            <person name="Horton A.C."/>
            <person name="de Jong P.J."/>
            <person name="Jurka J."/>
            <person name="Kapitonov V.V."/>
            <person name="Kohara Y."/>
            <person name="Kuroki Y."/>
            <person name="Lindquist E."/>
            <person name="Lucas S."/>
            <person name="Osoegawa K."/>
            <person name="Pennacchio L.A."/>
            <person name="Salamov A.A."/>
            <person name="Satou Y."/>
            <person name="Sauka-Spengler T."/>
            <person name="Schmutz J."/>
            <person name="Shin-I T."/>
            <person name="Toyoda A."/>
            <person name="Bronner-Fraser M."/>
            <person name="Fujiyama A."/>
            <person name="Holland L.Z."/>
            <person name="Holland P.W.H."/>
            <person name="Satoh N."/>
            <person name="Rokhsar D.S."/>
        </authorList>
    </citation>
    <scope>NUCLEOTIDE SEQUENCE [LARGE SCALE GENOMIC DNA]</scope>
    <source>
        <strain evidence="2">S238N-H82</strain>
        <tissue evidence="2">Testes</tissue>
    </source>
</reference>
<keyword evidence="1" id="KW-0812">Transmembrane</keyword>
<dbReference type="InParanoid" id="C3Y6F1"/>
<dbReference type="Gene3D" id="1.20.1250.10">
    <property type="match status" value="1"/>
</dbReference>
<feature type="transmembrane region" description="Helical" evidence="1">
    <location>
        <begin position="6"/>
        <end position="28"/>
    </location>
</feature>
<protein>
    <recommendedName>
        <fullName evidence="3">Ciliary neurotrophic factor</fullName>
    </recommendedName>
</protein>
<accession>C3Y6F1</accession>
<name>C3Y6F1_BRAFL</name>
<keyword evidence="1" id="KW-1133">Transmembrane helix</keyword>
<sequence length="248" mass="28178">MFASSASFIMSGLYLMASGLLLFLVPCVTTRSLRPVRDTTDEKTPCQLFTDMYSITIRLALDVNNTHSVLTETYGGTASVAGSFGYGFTLDSLDTGLRMPYRNWTKPGYLFECRQTRGNGTCPPPLNYTIEEKVNRLHTDLRTFRTYLHEVRDDEAEGEGSDTALLEVMTQTTNRMESLLTNIRITAQSMGFAILDDVPAGVMTSTERDPTGELLRRSRDQQVVWEFLWYLRWAASDITWLKHRHCEQ</sequence>
<gene>
    <name evidence="2" type="ORF">BRAFLDRAFT_74854</name>
</gene>
<dbReference type="InterPro" id="IPR009079">
    <property type="entry name" value="4_helix_cytokine-like_core"/>
</dbReference>
<evidence type="ECO:0000256" key="1">
    <source>
        <dbReference type="SAM" id="Phobius"/>
    </source>
</evidence>
<dbReference type="SUPFAM" id="SSF47266">
    <property type="entry name" value="4-helical cytokines"/>
    <property type="match status" value="1"/>
</dbReference>
<keyword evidence="1" id="KW-0472">Membrane</keyword>
<proteinExistence type="predicted"/>
<evidence type="ECO:0000313" key="2">
    <source>
        <dbReference type="EMBL" id="EEN63911.1"/>
    </source>
</evidence>
<evidence type="ECO:0008006" key="3">
    <source>
        <dbReference type="Google" id="ProtNLM"/>
    </source>
</evidence>